<dbReference type="PANTHER" id="PTHR11319:SF35">
    <property type="entry name" value="OUTER MEMBRANE PROTEIN PMPC-RELATED"/>
    <property type="match status" value="1"/>
</dbReference>
<sequence>MSLGQGSTGLLRDFYGGDVIIDQVRIWSSKLSAEAIREAYNNAGLDPALYQDLDAQLSFDKLIDVKGKLYAEDDSGNENDASYGHWPAMKQSLMTATHGIQPISKPRMVGSRADLYGKDIVIYVHPGEEVEFTLRGKGPTGDNLITTIVSVPKSDFSANGGLLASLDNIELAIGAVVSTASVESEGLAPRVRYTAPSSMQADEDTEWAAHFVYSVTNTQGETAEATVILRDHSAFGPPDKVYFTPEDTPVGVLLGSIDMNGSPLSPLVTSLPSEGHLFQAVFGPGALYGSEDFSNLTAPFREEELPILVSDSRGVVFYVPPKDMAISGSPLASFTYVWKFKSDLVSVEAAFQITLQQTDVDPTFATRPYFRVSTWPGLGSLLQEDGALMEEKEAVPIILQYVEDIPPFHEPTNTPAFSSQFSMCGPCCYTQENCTMLEAECGADCLTFSWHVSNMIGPPAVFPSTEDSILGWDFICDICSEKQYGVFKFADPVYINSATLFEINAGGSLYKFSASSSWEGSDTKWTTLWEGEAGPLPENAARAFTPPLCPEVQEKFQYVRLDFDPAAVPGWNNHDGMSLRGSFEFPPGQVSSSSGVVSYAPLHGFHSSDGTTPLDEFTYVASDCLDEGKEGAPVKMVVRDPAPGTGSLFAAARQTSHYLIGDKVVVDLGVEVAVEALGSSLGTDDYAARMDEIHVQIMAPTNTSMSDFEKFQISSSEDERIDLQGSAMHTISRVSSGGGSGGYRVNIENTDRSLDSITLHMWITFPSKFITFRTEVHLAAKCHDSIEDPAECASTEFDCLGTGSGFISDMKRCFSSCNPGYEPQQAPDTQNGTESVTCTPCPAGAFSNGRGAACVPCSPGFISFAEGSAACSICREGEYMDESGGTRCKLCDPGFSQGERGQTSCIPCEPGFSSPTPGSVVCSICRPKTYANASGTVECQECPPNTDNFQEINAILQTTNSNGSAFPFIPNSLLHCKPLPGYYGQPGAKAKVCPEGGVCCHCQPASFDTFGDGLAKLDDIDGFNYNEYCTCLSGTMPFPYPTKGFVRSDEEGYEEKLVECGNADACAGALAVSSVEEAALVSDEQSRADMLEDVKLSRTYPWTSGHCSRGYTGRLCMECDNGFFSTNGLCLRCPDGFGARLGFTLSAFVAVVAAWVFLGVTMAGTYISLSILLMYLQIGSMLQTFSMKWPETVNQWALVQTIVNFDVDLITPQCVIENYGFEWSYYLQLLLPLIVLAANWLSYSVKAHRIRRSSVTEAVQAHELEQLLDGKISTVTSFAEVVYHSLCIRCFQAWVCESMGDDLQYLVAAPNIECWEGRHIIMVVVSILALFVYVIGIPSFYAGVMHYGYTHDLLVSESFAAKFGWMYSAYELDWYWWIMMICARRLVCAALLVFLASVRVVGDGQMKTRDKMGKKVKLPDGTKVKDVTLDDLMSIHHKHLPDEWKDPMSSGEAIKKHHLDSIKPSHHGKGAEDPYGDHVHLKDRFTIQHREHEYHVDALEKEFGALN</sequence>
<feature type="transmembrane region" description="Helical" evidence="1">
    <location>
        <begin position="1137"/>
        <end position="1158"/>
    </location>
</feature>
<keyword evidence="1" id="KW-1133">Transmembrane helix</keyword>
<dbReference type="SUPFAM" id="SSF57184">
    <property type="entry name" value="Growth factor receptor domain"/>
    <property type="match status" value="1"/>
</dbReference>
<evidence type="ECO:0000313" key="3">
    <source>
        <dbReference type="Proteomes" id="UP001190700"/>
    </source>
</evidence>
<proteinExistence type="predicted"/>
<dbReference type="Gene3D" id="2.10.50.10">
    <property type="entry name" value="Tumor Necrosis Factor Receptor, subunit A, domain 2"/>
    <property type="match status" value="2"/>
</dbReference>
<feature type="transmembrane region" description="Helical" evidence="1">
    <location>
        <begin position="1320"/>
        <end position="1341"/>
    </location>
</feature>
<feature type="transmembrane region" description="Helical" evidence="1">
    <location>
        <begin position="1374"/>
        <end position="1402"/>
    </location>
</feature>
<name>A0AAE0GI05_9CHLO</name>
<comment type="caution">
    <text evidence="2">The sequence shown here is derived from an EMBL/GenBank/DDBJ whole genome shotgun (WGS) entry which is preliminary data.</text>
</comment>
<dbReference type="SMART" id="SM01411">
    <property type="entry name" value="Ephrin_rec_like"/>
    <property type="match status" value="3"/>
</dbReference>
<evidence type="ECO:0008006" key="4">
    <source>
        <dbReference type="Google" id="ProtNLM"/>
    </source>
</evidence>
<dbReference type="PANTHER" id="PTHR11319">
    <property type="entry name" value="G PROTEIN-COUPLED RECEPTOR-RELATED"/>
    <property type="match status" value="1"/>
</dbReference>
<dbReference type="EMBL" id="LGRX02005382">
    <property type="protein sequence ID" value="KAK3278560.1"/>
    <property type="molecule type" value="Genomic_DNA"/>
</dbReference>
<keyword evidence="1" id="KW-0472">Membrane</keyword>
<dbReference type="Proteomes" id="UP001190700">
    <property type="component" value="Unassembled WGS sequence"/>
</dbReference>
<keyword evidence="1" id="KW-0812">Transmembrane</keyword>
<protein>
    <recommendedName>
        <fullName evidence="4">Tyrosine-protein kinase ephrin type A/B receptor-like domain-containing protein</fullName>
    </recommendedName>
</protein>
<accession>A0AAE0GI05</accession>
<organism evidence="2 3">
    <name type="scientific">Cymbomonas tetramitiformis</name>
    <dbReference type="NCBI Taxonomy" id="36881"/>
    <lineage>
        <taxon>Eukaryota</taxon>
        <taxon>Viridiplantae</taxon>
        <taxon>Chlorophyta</taxon>
        <taxon>Pyramimonadophyceae</taxon>
        <taxon>Pyramimonadales</taxon>
        <taxon>Pyramimonadaceae</taxon>
        <taxon>Cymbomonas</taxon>
    </lineage>
</organism>
<dbReference type="InterPro" id="IPR009030">
    <property type="entry name" value="Growth_fac_rcpt_cys_sf"/>
</dbReference>
<gene>
    <name evidence="2" type="ORF">CYMTET_13516</name>
</gene>
<keyword evidence="3" id="KW-1185">Reference proteome</keyword>
<feature type="transmembrane region" description="Helical" evidence="1">
    <location>
        <begin position="1165"/>
        <end position="1185"/>
    </location>
</feature>
<reference evidence="2 3" key="1">
    <citation type="journal article" date="2015" name="Genome Biol. Evol.">
        <title>Comparative Genomics of a Bacterivorous Green Alga Reveals Evolutionary Causalities and Consequences of Phago-Mixotrophic Mode of Nutrition.</title>
        <authorList>
            <person name="Burns J.A."/>
            <person name="Paasch A."/>
            <person name="Narechania A."/>
            <person name="Kim E."/>
        </authorList>
    </citation>
    <scope>NUCLEOTIDE SEQUENCE [LARGE SCALE GENOMIC DNA]</scope>
    <source>
        <strain evidence="2 3">PLY_AMNH</strain>
    </source>
</reference>
<evidence type="ECO:0000256" key="1">
    <source>
        <dbReference type="SAM" id="Phobius"/>
    </source>
</evidence>
<feature type="transmembrane region" description="Helical" evidence="1">
    <location>
        <begin position="1225"/>
        <end position="1243"/>
    </location>
</feature>
<evidence type="ECO:0000313" key="2">
    <source>
        <dbReference type="EMBL" id="KAK3278560.1"/>
    </source>
</evidence>